<name>A0A0M0KB78_9EUKA</name>
<dbReference type="Proteomes" id="UP000037460">
    <property type="component" value="Unassembled WGS sequence"/>
</dbReference>
<feature type="compositionally biased region" description="Basic residues" evidence="1">
    <location>
        <begin position="131"/>
        <end position="149"/>
    </location>
</feature>
<keyword evidence="3" id="KW-1185">Reference proteome</keyword>
<feature type="region of interest" description="Disordered" evidence="1">
    <location>
        <begin position="179"/>
        <end position="199"/>
    </location>
</feature>
<evidence type="ECO:0000313" key="2">
    <source>
        <dbReference type="EMBL" id="KOO35673.1"/>
    </source>
</evidence>
<accession>A0A0M0KB78</accession>
<dbReference type="AlphaFoldDB" id="A0A0M0KB78"/>
<evidence type="ECO:0000313" key="3">
    <source>
        <dbReference type="Proteomes" id="UP000037460"/>
    </source>
</evidence>
<feature type="compositionally biased region" description="Low complexity" evidence="1">
    <location>
        <begin position="26"/>
        <end position="39"/>
    </location>
</feature>
<comment type="caution">
    <text evidence="2">The sequence shown here is derived from an EMBL/GenBank/DDBJ whole genome shotgun (WGS) entry which is preliminary data.</text>
</comment>
<feature type="region of interest" description="Disordered" evidence="1">
    <location>
        <begin position="68"/>
        <end position="115"/>
    </location>
</feature>
<feature type="region of interest" description="Disordered" evidence="1">
    <location>
        <begin position="127"/>
        <end position="166"/>
    </location>
</feature>
<gene>
    <name evidence="2" type="ORF">Ctob_011307</name>
</gene>
<dbReference type="EMBL" id="JWZX01000791">
    <property type="protein sequence ID" value="KOO35673.1"/>
    <property type="molecule type" value="Genomic_DNA"/>
</dbReference>
<sequence length="199" mass="20445">MLMRPAGSWIDVMDVSSRNAFAGTCASPSRRAHAASSTSIGASPSPRMHARTPAIGYGCVPSSYSSDTSDDATRLSAATSTSKPPCPVTFARLGSQRDASTASPMRRPAARLPERSSSVTLARLLVSGRPTRAHSRAHRTRRARARHARLTPLSAHSVGTSASARASSRASSLTSCVESQHTGAGGAGASAARSAVASC</sequence>
<protein>
    <submittedName>
        <fullName evidence="2">Uncharacterized protein</fullName>
    </submittedName>
</protein>
<proteinExistence type="predicted"/>
<feature type="region of interest" description="Disordered" evidence="1">
    <location>
        <begin position="25"/>
        <end position="48"/>
    </location>
</feature>
<feature type="compositionally biased region" description="Low complexity" evidence="1">
    <location>
        <begin position="189"/>
        <end position="199"/>
    </location>
</feature>
<organism evidence="2 3">
    <name type="scientific">Chrysochromulina tobinii</name>
    <dbReference type="NCBI Taxonomy" id="1460289"/>
    <lineage>
        <taxon>Eukaryota</taxon>
        <taxon>Haptista</taxon>
        <taxon>Haptophyta</taxon>
        <taxon>Prymnesiophyceae</taxon>
        <taxon>Prymnesiales</taxon>
        <taxon>Chrysochromulinaceae</taxon>
        <taxon>Chrysochromulina</taxon>
    </lineage>
</organism>
<evidence type="ECO:0000256" key="1">
    <source>
        <dbReference type="SAM" id="MobiDB-lite"/>
    </source>
</evidence>
<reference evidence="3" key="1">
    <citation type="journal article" date="2015" name="PLoS Genet.">
        <title>Genome Sequence and Transcriptome Analyses of Chrysochromulina tobin: Metabolic Tools for Enhanced Algal Fitness in the Prominent Order Prymnesiales (Haptophyceae).</title>
        <authorList>
            <person name="Hovde B.T."/>
            <person name="Deodato C.R."/>
            <person name="Hunsperger H.M."/>
            <person name="Ryken S.A."/>
            <person name="Yost W."/>
            <person name="Jha R.K."/>
            <person name="Patterson J."/>
            <person name="Monnat R.J. Jr."/>
            <person name="Barlow S.B."/>
            <person name="Starkenburg S.R."/>
            <person name="Cattolico R.A."/>
        </authorList>
    </citation>
    <scope>NUCLEOTIDE SEQUENCE</scope>
    <source>
        <strain evidence="3">CCMP291</strain>
    </source>
</reference>